<organism evidence="4 5">
    <name type="scientific">Pigmentiphaga soli</name>
    <dbReference type="NCBI Taxonomy" id="1007095"/>
    <lineage>
        <taxon>Bacteria</taxon>
        <taxon>Pseudomonadati</taxon>
        <taxon>Pseudomonadota</taxon>
        <taxon>Betaproteobacteria</taxon>
        <taxon>Burkholderiales</taxon>
        <taxon>Alcaligenaceae</taxon>
        <taxon>Pigmentiphaga</taxon>
    </lineage>
</organism>
<dbReference type="PROSITE" id="PS51354">
    <property type="entry name" value="GLUTAREDOXIN_2"/>
    <property type="match status" value="1"/>
</dbReference>
<keyword evidence="5" id="KW-1185">Reference proteome</keyword>
<evidence type="ECO:0000256" key="2">
    <source>
        <dbReference type="PROSITE-ProRule" id="PRU01282"/>
    </source>
</evidence>
<dbReference type="InterPro" id="IPR034660">
    <property type="entry name" value="DinB/YfiT-like"/>
</dbReference>
<dbReference type="EMBL" id="BAABFO010000007">
    <property type="protein sequence ID" value="GAA4330334.1"/>
    <property type="molecule type" value="Genomic_DNA"/>
</dbReference>
<protein>
    <recommendedName>
        <fullName evidence="3">Glutaredoxin domain-containing protein</fullName>
    </recommendedName>
</protein>
<reference evidence="5" key="1">
    <citation type="journal article" date="2019" name="Int. J. Syst. Evol. Microbiol.">
        <title>The Global Catalogue of Microorganisms (GCM) 10K type strain sequencing project: providing services to taxonomists for standard genome sequencing and annotation.</title>
        <authorList>
            <consortium name="The Broad Institute Genomics Platform"/>
            <consortium name="The Broad Institute Genome Sequencing Center for Infectious Disease"/>
            <person name="Wu L."/>
            <person name="Ma J."/>
        </authorList>
    </citation>
    <scope>NUCLEOTIDE SEQUENCE [LARGE SCALE GENOMIC DNA]</scope>
    <source>
        <strain evidence="5">JCM 17666</strain>
    </source>
</reference>
<dbReference type="Gene3D" id="3.40.30.10">
    <property type="entry name" value="Glutaredoxin"/>
    <property type="match status" value="1"/>
</dbReference>
<evidence type="ECO:0000313" key="4">
    <source>
        <dbReference type="EMBL" id="GAA4330334.1"/>
    </source>
</evidence>
<dbReference type="CDD" id="cd02976">
    <property type="entry name" value="NrdH"/>
    <property type="match status" value="1"/>
</dbReference>
<dbReference type="InterPro" id="IPR006660">
    <property type="entry name" value="Arsenate_reductase-like"/>
</dbReference>
<dbReference type="Pfam" id="PF00462">
    <property type="entry name" value="Glutaredoxin"/>
    <property type="match status" value="1"/>
</dbReference>
<dbReference type="InterPro" id="IPR002109">
    <property type="entry name" value="Glutaredoxin"/>
</dbReference>
<comment type="caution">
    <text evidence="4">The sequence shown here is derived from an EMBL/GenBank/DDBJ whole genome shotgun (WGS) entry which is preliminary data.</text>
</comment>
<evidence type="ECO:0000259" key="3">
    <source>
        <dbReference type="Pfam" id="PF00462"/>
    </source>
</evidence>
<dbReference type="SUPFAM" id="SSF109854">
    <property type="entry name" value="DinB/YfiT-like putative metalloenzymes"/>
    <property type="match status" value="1"/>
</dbReference>
<dbReference type="InterPro" id="IPR036249">
    <property type="entry name" value="Thioredoxin-like_sf"/>
</dbReference>
<proteinExistence type="inferred from homology"/>
<feature type="domain" description="Glutaredoxin" evidence="3">
    <location>
        <begin position="16"/>
        <end position="74"/>
    </location>
</feature>
<evidence type="ECO:0000256" key="1">
    <source>
        <dbReference type="ARBA" id="ARBA00007198"/>
    </source>
</evidence>
<gene>
    <name evidence="4" type="ORF">GCM10023144_17940</name>
</gene>
<dbReference type="Gene3D" id="1.20.120.450">
    <property type="entry name" value="dinb family like domain"/>
    <property type="match status" value="1"/>
</dbReference>
<comment type="similarity">
    <text evidence="1 2">Belongs to the ArsC family.</text>
</comment>
<evidence type="ECO:0000313" key="5">
    <source>
        <dbReference type="Proteomes" id="UP001501671"/>
    </source>
</evidence>
<dbReference type="SUPFAM" id="SSF52833">
    <property type="entry name" value="Thioredoxin-like"/>
    <property type="match status" value="1"/>
</dbReference>
<dbReference type="PROSITE" id="PS51353">
    <property type="entry name" value="ARSC"/>
    <property type="match status" value="1"/>
</dbReference>
<name>A0ABP8GUZ7_9BURK</name>
<dbReference type="RefSeq" id="WP_345248497.1">
    <property type="nucleotide sequence ID" value="NZ_BAABFO010000007.1"/>
</dbReference>
<accession>A0ABP8GUZ7</accession>
<sequence length="260" mass="29397">MQVYSLATDKSGRPEVSVYWQPGCSSCLKTKEFVEEQGIPFESINVLEDREAMKEIMAAGLRSIPVVRKGDQYIYAQSVDDVAELLGASRDRERLAPQQLLERWEAVLERARVIVASFDDDLLERRAVSTRPRTVKDLSAHVFQIVEAFMLSIADEKTDFRAVAGDSRAELAGREELLRYADAMIAQYRAWRRGDGVRSISERMQTYYGDQPSQGVLERGVWHSAQHARQLDHVAAGVGAELQIPVELYQGLPMPKRLWA</sequence>
<dbReference type="Proteomes" id="UP001501671">
    <property type="component" value="Unassembled WGS sequence"/>
</dbReference>